<dbReference type="InterPro" id="IPR038501">
    <property type="entry name" value="Spore_GerAC_C_sf"/>
</dbReference>
<dbReference type="InterPro" id="IPR057336">
    <property type="entry name" value="GerAC_N"/>
</dbReference>
<evidence type="ECO:0000256" key="5">
    <source>
        <dbReference type="ARBA" id="ARBA00023136"/>
    </source>
</evidence>
<evidence type="ECO:0000256" key="6">
    <source>
        <dbReference type="ARBA" id="ARBA00023139"/>
    </source>
</evidence>
<accession>A0A942T7A7</accession>
<evidence type="ECO:0000256" key="1">
    <source>
        <dbReference type="ARBA" id="ARBA00004635"/>
    </source>
</evidence>
<gene>
    <name evidence="11" type="ORF">KHB02_025910</name>
    <name evidence="10" type="ORF">KHB02_34830</name>
</gene>
<keyword evidence="4" id="KW-0732">Signal</keyword>
<dbReference type="EMBL" id="JAGYPE010000007">
    <property type="protein sequence ID" value="MBS4186542.1"/>
    <property type="molecule type" value="Genomic_DNA"/>
</dbReference>
<dbReference type="InterPro" id="IPR008844">
    <property type="entry name" value="Spore_GerAC-like"/>
</dbReference>
<dbReference type="NCBIfam" id="TIGR02887">
    <property type="entry name" value="spore_ger_x_C"/>
    <property type="match status" value="1"/>
</dbReference>
<dbReference type="GO" id="GO:0009847">
    <property type="term" value="P:spore germination"/>
    <property type="evidence" value="ECO:0007669"/>
    <property type="project" value="InterPro"/>
</dbReference>
<reference evidence="10" key="1">
    <citation type="submission" date="2021-05" db="EMBL/GenBank/DDBJ databases">
        <title>Novel Bacillus species.</title>
        <authorList>
            <person name="Liu G."/>
        </authorList>
    </citation>
    <scope>NUCLEOTIDE SEQUENCE</scope>
    <source>
        <strain evidence="10 12">FJAT-50051</strain>
    </source>
</reference>
<evidence type="ECO:0000313" key="12">
    <source>
        <dbReference type="Proteomes" id="UP000677265"/>
    </source>
</evidence>
<comment type="subcellular location">
    <subcellularLocation>
        <location evidence="1">Membrane</location>
        <topology evidence="1">Lipid-anchor</topology>
    </subcellularLocation>
</comment>
<keyword evidence="3" id="KW-0309">Germination</keyword>
<name>A0A942T7A7_9BACI</name>
<dbReference type="PANTHER" id="PTHR35789">
    <property type="entry name" value="SPORE GERMINATION PROTEIN B3"/>
    <property type="match status" value="1"/>
</dbReference>
<dbReference type="Gene3D" id="3.30.300.210">
    <property type="entry name" value="Nutrient germinant receptor protein C, domain 3"/>
    <property type="match status" value="1"/>
</dbReference>
<dbReference type="EMBL" id="JAGYPE020000074">
    <property type="protein sequence ID" value="MCH6268970.1"/>
    <property type="molecule type" value="Genomic_DNA"/>
</dbReference>
<keyword evidence="5" id="KW-0472">Membrane</keyword>
<evidence type="ECO:0000313" key="10">
    <source>
        <dbReference type="EMBL" id="MBS4186542.1"/>
    </source>
</evidence>
<dbReference type="GO" id="GO:0016020">
    <property type="term" value="C:membrane"/>
    <property type="evidence" value="ECO:0007669"/>
    <property type="project" value="UniProtKB-SubCell"/>
</dbReference>
<keyword evidence="7" id="KW-0449">Lipoprotein</keyword>
<evidence type="ECO:0000256" key="7">
    <source>
        <dbReference type="ARBA" id="ARBA00023288"/>
    </source>
</evidence>
<dbReference type="Pfam" id="PF25198">
    <property type="entry name" value="Spore_GerAC_N"/>
    <property type="match status" value="1"/>
</dbReference>
<evidence type="ECO:0000259" key="9">
    <source>
        <dbReference type="Pfam" id="PF25198"/>
    </source>
</evidence>
<dbReference type="AlphaFoldDB" id="A0A942T7A7"/>
<organism evidence="10">
    <name type="scientific">Neobacillus citreus</name>
    <dbReference type="NCBI Taxonomy" id="2833578"/>
    <lineage>
        <taxon>Bacteria</taxon>
        <taxon>Bacillati</taxon>
        <taxon>Bacillota</taxon>
        <taxon>Bacilli</taxon>
        <taxon>Bacillales</taxon>
        <taxon>Bacillaceae</taxon>
        <taxon>Neobacillus</taxon>
    </lineage>
</organism>
<dbReference type="PROSITE" id="PS51257">
    <property type="entry name" value="PROKAR_LIPOPROTEIN"/>
    <property type="match status" value="1"/>
</dbReference>
<evidence type="ECO:0000256" key="4">
    <source>
        <dbReference type="ARBA" id="ARBA00022729"/>
    </source>
</evidence>
<evidence type="ECO:0000313" key="11">
    <source>
        <dbReference type="EMBL" id="MCH6268970.1"/>
    </source>
</evidence>
<evidence type="ECO:0000256" key="3">
    <source>
        <dbReference type="ARBA" id="ARBA00022544"/>
    </source>
</evidence>
<feature type="domain" description="Spore germination protein N-terminal" evidence="9">
    <location>
        <begin position="30"/>
        <end position="203"/>
    </location>
</feature>
<evidence type="ECO:0000256" key="2">
    <source>
        <dbReference type="ARBA" id="ARBA00007886"/>
    </source>
</evidence>
<dbReference type="InterPro" id="IPR046953">
    <property type="entry name" value="Spore_GerAC-like_C"/>
</dbReference>
<protein>
    <submittedName>
        <fullName evidence="10">Ger(X)C family spore germination protein</fullName>
    </submittedName>
</protein>
<feature type="domain" description="Spore germination GerAC-like C-terminal" evidence="8">
    <location>
        <begin position="222"/>
        <end position="387"/>
    </location>
</feature>
<keyword evidence="12" id="KW-1185">Reference proteome</keyword>
<proteinExistence type="inferred from homology"/>
<evidence type="ECO:0000259" key="8">
    <source>
        <dbReference type="Pfam" id="PF05504"/>
    </source>
</evidence>
<keyword evidence="6" id="KW-0564">Palmitate</keyword>
<dbReference type="PANTHER" id="PTHR35789:SF1">
    <property type="entry name" value="SPORE GERMINATION PROTEIN B3"/>
    <property type="match status" value="1"/>
</dbReference>
<comment type="similarity">
    <text evidence="2">Belongs to the GerABKC lipoprotein family.</text>
</comment>
<sequence length="394" mass="44316">MRCKFREKRKLFTLFLLFGLTSIVLTGCWDRAEVNDLALILAAGVDKSKSENIELSALIFIPSPKQSGQETGMSGGSSSGRSFVRSAEGETIADAMARLQESLTREIFWGQNEVLLIGEKLAKEGISDQIDFWMRHSEPRIRADVFVSNGEAKTVLKAMPELEQDAAKQLRKIVKTHIGVKVTVKDLSQMLSGASGAAVLPWVVNLPHSQMDTTKKTIPIISGAAIFKQGKLAGILSDKETRGILWTRNEMKHGVITISFKNEKGFISLNLLRSKTELTPTIKSGKWRMHIKTMADLEVIQNTTKRNLFDPKIIKEAQEKVVLEVEQRERLAFSEVQKKLNADIFGFAEEFERKYPQIWKQKKAEWNEIFPKVAVTFDTKVKIERTGLGTAKHN</sequence>
<dbReference type="Pfam" id="PF05504">
    <property type="entry name" value="Spore_GerAC"/>
    <property type="match status" value="1"/>
</dbReference>
<dbReference type="RefSeq" id="WP_213146337.1">
    <property type="nucleotide sequence ID" value="NZ_JAGYPE020000074.1"/>
</dbReference>
<comment type="caution">
    <text evidence="10">The sequence shown here is derived from an EMBL/GenBank/DDBJ whole genome shotgun (WGS) entry which is preliminary data.</text>
</comment>
<dbReference type="Proteomes" id="UP000677265">
    <property type="component" value="Unassembled WGS sequence"/>
</dbReference>